<dbReference type="InterPro" id="IPR054402">
    <property type="entry name" value="Tt1218-like_dom"/>
</dbReference>
<sequence>MRSSYKLNSGFGMIEILISLLILLIGLLGLAGLQALAQRSEMESYQRVQAIVLLQDMADRIKANRQASYCYGFTASSAQDTQFLGSSTASVTPDPTSLTCGTGSATYEATALSDLADWHQALLGASEKKGTTKLGAMIDARGCVVFTPDTTTTDNSDGTYTITVTWQGINPTFAPASGTDCAKNTYGAENLRRAVSMVVMVPNLN</sequence>
<accession>A0A2R5FAD8</accession>
<feature type="domain" description="Type IV pilin Tt1218-like" evidence="1">
    <location>
        <begin position="33"/>
        <end position="79"/>
    </location>
</feature>
<dbReference type="InterPro" id="IPR013362">
    <property type="entry name" value="Pilus_4_PilV"/>
</dbReference>
<name>A0A2R5FAD8_9PROT</name>
<organism evidence="2 3">
    <name type="scientific">Novimethylophilus kurashikiensis</name>
    <dbReference type="NCBI Taxonomy" id="1825523"/>
    <lineage>
        <taxon>Bacteria</taxon>
        <taxon>Pseudomonadati</taxon>
        <taxon>Pseudomonadota</taxon>
        <taxon>Betaproteobacteria</taxon>
        <taxon>Nitrosomonadales</taxon>
        <taxon>Methylophilaceae</taxon>
        <taxon>Novimethylophilus</taxon>
    </lineage>
</organism>
<evidence type="ECO:0000259" key="1">
    <source>
        <dbReference type="Pfam" id="PF22150"/>
    </source>
</evidence>
<dbReference type="OrthoDB" id="8929815at2"/>
<gene>
    <name evidence="2" type="primary">pilV</name>
    <name evidence="2" type="ORF">NMK_1435</name>
</gene>
<proteinExistence type="predicted"/>
<dbReference type="Pfam" id="PF22150">
    <property type="entry name" value="Tt1218-like"/>
    <property type="match status" value="1"/>
</dbReference>
<evidence type="ECO:0000313" key="3">
    <source>
        <dbReference type="Proteomes" id="UP000245081"/>
    </source>
</evidence>
<reference evidence="2 3" key="1">
    <citation type="journal article" date="2018" name="Environ. Microbiol.">
        <title>Isolation and genomic characterization of Novimethylophilus kurashikiensis gen. nov. sp. nov., a new lanthanide-dependent methylotrophic species of Methylophilaceae.</title>
        <authorList>
            <person name="Lv H."/>
            <person name="Sahin N."/>
            <person name="Tani A."/>
        </authorList>
    </citation>
    <scope>NUCLEOTIDE SEQUENCE [LARGE SCALE GENOMIC DNA]</scope>
    <source>
        <strain evidence="2 3">La2-4</strain>
    </source>
</reference>
<dbReference type="NCBIfam" id="TIGR02523">
    <property type="entry name" value="type_IV_pilV"/>
    <property type="match status" value="1"/>
</dbReference>
<dbReference type="Proteomes" id="UP000245081">
    <property type="component" value="Unassembled WGS sequence"/>
</dbReference>
<dbReference type="EMBL" id="BDOQ01000003">
    <property type="protein sequence ID" value="GBG13883.1"/>
    <property type="molecule type" value="Genomic_DNA"/>
</dbReference>
<dbReference type="AlphaFoldDB" id="A0A2R5FAD8"/>
<evidence type="ECO:0000313" key="2">
    <source>
        <dbReference type="EMBL" id="GBG13883.1"/>
    </source>
</evidence>
<comment type="caution">
    <text evidence="2">The sequence shown here is derived from an EMBL/GenBank/DDBJ whole genome shotgun (WGS) entry which is preliminary data.</text>
</comment>
<keyword evidence="3" id="KW-1185">Reference proteome</keyword>
<protein>
    <submittedName>
        <fullName evidence="2">Type IV pilus assembly protein PilV</fullName>
    </submittedName>
</protein>